<organism evidence="15">
    <name type="scientific">Soboliphyme baturini</name>
    <dbReference type="NCBI Taxonomy" id="241478"/>
    <lineage>
        <taxon>Eukaryota</taxon>
        <taxon>Metazoa</taxon>
        <taxon>Ecdysozoa</taxon>
        <taxon>Nematoda</taxon>
        <taxon>Enoplea</taxon>
        <taxon>Dorylaimia</taxon>
        <taxon>Dioctophymatida</taxon>
        <taxon>Dioctophymatoidea</taxon>
        <taxon>Soboliphymatidae</taxon>
        <taxon>Soboliphyme</taxon>
    </lineage>
</organism>
<evidence type="ECO:0000256" key="2">
    <source>
        <dbReference type="ARBA" id="ARBA00009616"/>
    </source>
</evidence>
<feature type="compositionally biased region" description="Basic and acidic residues" evidence="11">
    <location>
        <begin position="300"/>
        <end position="311"/>
    </location>
</feature>
<dbReference type="InterPro" id="IPR051488">
    <property type="entry name" value="WD_repeat_striatin"/>
</dbReference>
<evidence type="ECO:0000313" key="14">
    <source>
        <dbReference type="Proteomes" id="UP000270296"/>
    </source>
</evidence>
<keyword evidence="8 10" id="KW-0175">Coiled coil</keyword>
<dbReference type="InterPro" id="IPR001680">
    <property type="entry name" value="WD40_rpt"/>
</dbReference>
<dbReference type="InterPro" id="IPR020472">
    <property type="entry name" value="WD40_PAC1"/>
</dbReference>
<feature type="coiled-coil region" evidence="10">
    <location>
        <begin position="36"/>
        <end position="63"/>
    </location>
</feature>
<keyword evidence="14" id="KW-1185">Reference proteome</keyword>
<evidence type="ECO:0000256" key="8">
    <source>
        <dbReference type="ARBA" id="ARBA00023054"/>
    </source>
</evidence>
<keyword evidence="3" id="KW-0963">Cytoplasm</keyword>
<evidence type="ECO:0000313" key="15">
    <source>
        <dbReference type="WBParaSite" id="SBAD_0000577201-mRNA-1"/>
    </source>
</evidence>
<dbReference type="PRINTS" id="PR00320">
    <property type="entry name" value="GPROTEINBRPT"/>
</dbReference>
<reference evidence="15" key="1">
    <citation type="submission" date="2016-06" db="UniProtKB">
        <authorList>
            <consortium name="WormBaseParasite"/>
        </authorList>
    </citation>
    <scope>IDENTIFICATION</scope>
</reference>
<evidence type="ECO:0000256" key="1">
    <source>
        <dbReference type="ARBA" id="ARBA00004496"/>
    </source>
</evidence>
<feature type="compositionally biased region" description="Acidic residues" evidence="11">
    <location>
        <begin position="241"/>
        <end position="255"/>
    </location>
</feature>
<feature type="repeat" description="WD" evidence="9">
    <location>
        <begin position="543"/>
        <end position="575"/>
    </location>
</feature>
<dbReference type="InterPro" id="IPR013258">
    <property type="entry name" value="Striatin_N"/>
</dbReference>
<dbReference type="PROSITE" id="PS50082">
    <property type="entry name" value="WD_REPEATS_2"/>
    <property type="match status" value="4"/>
</dbReference>
<evidence type="ECO:0000313" key="13">
    <source>
        <dbReference type="EMBL" id="VDP07561.1"/>
    </source>
</evidence>
<dbReference type="PROSITE" id="PS00678">
    <property type="entry name" value="WD_REPEATS_1"/>
    <property type="match status" value="2"/>
</dbReference>
<feature type="repeat" description="WD" evidence="9">
    <location>
        <begin position="682"/>
        <end position="723"/>
    </location>
</feature>
<dbReference type="GO" id="GO:0005516">
    <property type="term" value="F:calmodulin binding"/>
    <property type="evidence" value="ECO:0007669"/>
    <property type="project" value="UniProtKB-KW"/>
</dbReference>
<proteinExistence type="inferred from homology"/>
<dbReference type="InterPro" id="IPR036322">
    <property type="entry name" value="WD40_repeat_dom_sf"/>
</dbReference>
<feature type="region of interest" description="Disordered" evidence="11">
    <location>
        <begin position="225"/>
        <end position="274"/>
    </location>
</feature>
<protein>
    <submittedName>
        <fullName evidence="15">WD_REPEATS_REGION domain-containing protein</fullName>
    </submittedName>
</protein>
<accession>A0A183IPK3</accession>
<dbReference type="SUPFAM" id="SSF50978">
    <property type="entry name" value="WD40 repeat-like"/>
    <property type="match status" value="1"/>
</dbReference>
<dbReference type="Pfam" id="PF08232">
    <property type="entry name" value="Striatin"/>
    <property type="match status" value="1"/>
</dbReference>
<dbReference type="GO" id="GO:0005737">
    <property type="term" value="C:cytoplasm"/>
    <property type="evidence" value="ECO:0007669"/>
    <property type="project" value="UniProtKB-SubCell"/>
</dbReference>
<feature type="domain" description="Striatin N-terminal" evidence="12">
    <location>
        <begin position="17"/>
        <end position="154"/>
    </location>
</feature>
<dbReference type="WBParaSite" id="SBAD_0000577201-mRNA-1">
    <property type="protein sequence ID" value="SBAD_0000577201-mRNA-1"/>
    <property type="gene ID" value="SBAD_0000577201"/>
</dbReference>
<keyword evidence="5 9" id="KW-0853">WD repeat</keyword>
<dbReference type="Gene3D" id="2.130.10.10">
    <property type="entry name" value="YVTN repeat-like/Quinoprotein amine dehydrogenase"/>
    <property type="match status" value="3"/>
</dbReference>
<dbReference type="Pfam" id="PF00400">
    <property type="entry name" value="WD40"/>
    <property type="match status" value="5"/>
</dbReference>
<reference evidence="13 14" key="2">
    <citation type="submission" date="2018-11" db="EMBL/GenBank/DDBJ databases">
        <authorList>
            <consortium name="Pathogen Informatics"/>
        </authorList>
    </citation>
    <scope>NUCLEOTIDE SEQUENCE [LARGE SCALE GENOMIC DNA]</scope>
</reference>
<comment type="subcellular location">
    <subcellularLocation>
        <location evidence="1">Cytoplasm</location>
    </subcellularLocation>
</comment>
<name>A0A183IPK3_9BILA</name>
<feature type="repeat" description="WD" evidence="9">
    <location>
        <begin position="430"/>
        <end position="471"/>
    </location>
</feature>
<dbReference type="InterPro" id="IPR019775">
    <property type="entry name" value="WD40_repeat_CS"/>
</dbReference>
<dbReference type="PANTHER" id="PTHR15653">
    <property type="entry name" value="STRIATIN"/>
    <property type="match status" value="1"/>
</dbReference>
<dbReference type="FunFam" id="1.20.5.300:FF:000001">
    <property type="entry name" value="striatin isoform X1"/>
    <property type="match status" value="1"/>
</dbReference>
<feature type="region of interest" description="Disordered" evidence="11">
    <location>
        <begin position="287"/>
        <end position="311"/>
    </location>
</feature>
<dbReference type="InterPro" id="IPR015943">
    <property type="entry name" value="WD40/YVTN_repeat-like_dom_sf"/>
</dbReference>
<evidence type="ECO:0000256" key="6">
    <source>
        <dbReference type="ARBA" id="ARBA00022737"/>
    </source>
</evidence>
<comment type="similarity">
    <text evidence="2">Belongs to the WD repeat striatin family.</text>
</comment>
<evidence type="ECO:0000256" key="5">
    <source>
        <dbReference type="ARBA" id="ARBA00022574"/>
    </source>
</evidence>
<evidence type="ECO:0000256" key="11">
    <source>
        <dbReference type="SAM" id="MobiDB-lite"/>
    </source>
</evidence>
<dbReference type="PANTHER" id="PTHR15653:SF0">
    <property type="entry name" value="CONNECTOR OF KINASE TO AP-1, ISOFORM E"/>
    <property type="match status" value="1"/>
</dbReference>
<dbReference type="SMART" id="SM00320">
    <property type="entry name" value="WD40"/>
    <property type="match status" value="7"/>
</dbReference>
<dbReference type="FunFam" id="2.130.10.10:FF:000498">
    <property type="entry name" value="Striatin 3"/>
    <property type="match status" value="1"/>
</dbReference>
<dbReference type="PROSITE" id="PS50294">
    <property type="entry name" value="WD_REPEATS_REGION"/>
    <property type="match status" value="4"/>
</dbReference>
<evidence type="ECO:0000256" key="7">
    <source>
        <dbReference type="ARBA" id="ARBA00022860"/>
    </source>
</evidence>
<dbReference type="AlphaFoldDB" id="A0A183IPK3"/>
<dbReference type="OrthoDB" id="727118at2759"/>
<dbReference type="Proteomes" id="UP000270296">
    <property type="component" value="Unassembled WGS sequence"/>
</dbReference>
<keyword evidence="4" id="KW-0597">Phosphoprotein</keyword>
<dbReference type="CDD" id="cd00200">
    <property type="entry name" value="WD40"/>
    <property type="match status" value="1"/>
</dbReference>
<evidence type="ECO:0000256" key="3">
    <source>
        <dbReference type="ARBA" id="ARBA00022490"/>
    </source>
</evidence>
<evidence type="ECO:0000256" key="10">
    <source>
        <dbReference type="SAM" id="Coils"/>
    </source>
</evidence>
<evidence type="ECO:0000256" key="9">
    <source>
        <dbReference type="PROSITE-ProRule" id="PRU00221"/>
    </source>
</evidence>
<gene>
    <name evidence="13" type="ORF">SBAD_LOCUS5550</name>
</gene>
<feature type="repeat" description="WD" evidence="9">
    <location>
        <begin position="490"/>
        <end position="521"/>
    </location>
</feature>
<keyword evidence="6" id="KW-0677">Repeat</keyword>
<dbReference type="Gene3D" id="1.20.5.300">
    <property type="match status" value="1"/>
</dbReference>
<dbReference type="EMBL" id="UZAM01009071">
    <property type="protein sequence ID" value="VDP07561.1"/>
    <property type="molecule type" value="Genomic_DNA"/>
</dbReference>
<sequence>MHTSVLGDEKPPKVNYTIPGVLHFIQHEWSKFEMEKGQWEVEKAELRARIAFLQGERKGQENLKNDLVRRIKMLEYALQQERLKMARLLHGTNDAAEPGSTSTAEIAEVPAEDQQIPTDVDSVIYHSKSNYNWRQGRQLLRQYLQEIGYTDTILDVRSMRARSLLGLTNDGQASSHSGSSSSKNFNDMYAGDAASAQACRDYTERVAMDSEQSVLATMDFLKSSTAAANTPTESEKSPTDLLDEENESDSGDEDDLHPNSAHQFESGRKSADMGGLEIAEEEALAEFKFFPGGSNTTDEADSKSSRRANDIKEGDDWTNVDYKAVNKKKAEFQKEVMSKKDVSRRVPRTELEAMINLLGAEENQPSTDKEASDVSQMLQDMDATLGRLGLGDLANLSNVDEVDPVAHDVTVRAYSHEESLRRSWVTRFTLRNHLDSVRAIAFHPVEAVLITASEDATMKLWNLQKTLSATSSNQNAKKAASHDLEPVYTFRGHSGPVLSMCLSPTGDYCYTGSLDGTVRCWMMPSPSVDLYDTYDKSVLSETFRGHSDAVWSVAFHSSDNRLISASADGTVKIWEPSVAQPLLKTYVPDNHEGSGVPTSVDFMSTDPQQAVAAYTSGSAFIYDLETGRTVLSFDTGVDEKNTTAAAINCILSHPTLPMTITAHNDKTIRFFDNCTGKIIDLMNAHLDAVTCLSVDPNGLYLLSGSHDGSLRLWNLDTKTCLQEITAHRKKFDESVFAVAFHASRPLIASGGADALTKVFTQLSA</sequence>
<evidence type="ECO:0000256" key="4">
    <source>
        <dbReference type="ARBA" id="ARBA00022553"/>
    </source>
</evidence>
<keyword evidence="7" id="KW-0112">Calmodulin-binding</keyword>
<evidence type="ECO:0000259" key="12">
    <source>
        <dbReference type="Pfam" id="PF08232"/>
    </source>
</evidence>